<feature type="transmembrane region" description="Helical" evidence="1">
    <location>
        <begin position="96"/>
        <end position="116"/>
    </location>
</feature>
<accession>A0A0C9ZVF5</accession>
<reference evidence="2 3" key="1">
    <citation type="submission" date="2014-04" db="EMBL/GenBank/DDBJ databases">
        <authorList>
            <consortium name="DOE Joint Genome Institute"/>
            <person name="Kuo A."/>
            <person name="Ruytinx J."/>
            <person name="Rineau F."/>
            <person name="Colpaert J."/>
            <person name="Kohler A."/>
            <person name="Nagy L.G."/>
            <person name="Floudas D."/>
            <person name="Copeland A."/>
            <person name="Barry K.W."/>
            <person name="Cichocki N."/>
            <person name="Veneault-Fourrey C."/>
            <person name="LaButti K."/>
            <person name="Lindquist E.A."/>
            <person name="Lipzen A."/>
            <person name="Lundell T."/>
            <person name="Morin E."/>
            <person name="Murat C."/>
            <person name="Sun H."/>
            <person name="Tunlid A."/>
            <person name="Henrissat B."/>
            <person name="Grigoriev I.V."/>
            <person name="Hibbett D.S."/>
            <person name="Martin F."/>
            <person name="Nordberg H.P."/>
            <person name="Cantor M.N."/>
            <person name="Hua S.X."/>
        </authorList>
    </citation>
    <scope>NUCLEOTIDE SEQUENCE [LARGE SCALE GENOMIC DNA]</scope>
    <source>
        <strain evidence="2 3">UH-Slu-Lm8-n1</strain>
    </source>
</reference>
<feature type="transmembrane region" description="Helical" evidence="1">
    <location>
        <begin position="64"/>
        <end position="84"/>
    </location>
</feature>
<sequence length="142" mass="16406">MTLEYLWFLSDEIRLIWPRFWKTTEAKIFVVTRYAGLASQSYNVCFAFRMAFGVPNSQFACKVWFSYQTAITQYLLFSVELLLMTRVYKMYNQSKTIFALLFIFSGAQSAAMASNARLIVTGSHYSPTCVMLSAHHNRIYVG</sequence>
<organism evidence="2 3">
    <name type="scientific">Suillus luteus UH-Slu-Lm8-n1</name>
    <dbReference type="NCBI Taxonomy" id="930992"/>
    <lineage>
        <taxon>Eukaryota</taxon>
        <taxon>Fungi</taxon>
        <taxon>Dikarya</taxon>
        <taxon>Basidiomycota</taxon>
        <taxon>Agaricomycotina</taxon>
        <taxon>Agaricomycetes</taxon>
        <taxon>Agaricomycetidae</taxon>
        <taxon>Boletales</taxon>
        <taxon>Suillineae</taxon>
        <taxon>Suillaceae</taxon>
        <taxon>Suillus</taxon>
    </lineage>
</organism>
<keyword evidence="1" id="KW-1133">Transmembrane helix</keyword>
<evidence type="ECO:0000313" key="2">
    <source>
        <dbReference type="EMBL" id="KIK41825.1"/>
    </source>
</evidence>
<keyword evidence="1" id="KW-0472">Membrane</keyword>
<dbReference type="OrthoDB" id="2637653at2759"/>
<dbReference type="AlphaFoldDB" id="A0A0C9ZVF5"/>
<dbReference type="EMBL" id="KN835257">
    <property type="protein sequence ID" value="KIK41825.1"/>
    <property type="molecule type" value="Genomic_DNA"/>
</dbReference>
<proteinExistence type="predicted"/>
<keyword evidence="1" id="KW-0812">Transmembrane</keyword>
<gene>
    <name evidence="2" type="ORF">CY34DRAFT_84781</name>
</gene>
<keyword evidence="3" id="KW-1185">Reference proteome</keyword>
<reference evidence="3" key="2">
    <citation type="submission" date="2015-01" db="EMBL/GenBank/DDBJ databases">
        <title>Evolutionary Origins and Diversification of the Mycorrhizal Mutualists.</title>
        <authorList>
            <consortium name="DOE Joint Genome Institute"/>
            <consortium name="Mycorrhizal Genomics Consortium"/>
            <person name="Kohler A."/>
            <person name="Kuo A."/>
            <person name="Nagy L.G."/>
            <person name="Floudas D."/>
            <person name="Copeland A."/>
            <person name="Barry K.W."/>
            <person name="Cichocki N."/>
            <person name="Veneault-Fourrey C."/>
            <person name="LaButti K."/>
            <person name="Lindquist E.A."/>
            <person name="Lipzen A."/>
            <person name="Lundell T."/>
            <person name="Morin E."/>
            <person name="Murat C."/>
            <person name="Riley R."/>
            <person name="Ohm R."/>
            <person name="Sun H."/>
            <person name="Tunlid A."/>
            <person name="Henrissat B."/>
            <person name="Grigoriev I.V."/>
            <person name="Hibbett D.S."/>
            <person name="Martin F."/>
        </authorList>
    </citation>
    <scope>NUCLEOTIDE SEQUENCE [LARGE SCALE GENOMIC DNA]</scope>
    <source>
        <strain evidence="3">UH-Slu-Lm8-n1</strain>
    </source>
</reference>
<protein>
    <submittedName>
        <fullName evidence="2">Uncharacterized protein</fullName>
    </submittedName>
</protein>
<dbReference type="Proteomes" id="UP000054485">
    <property type="component" value="Unassembled WGS sequence"/>
</dbReference>
<evidence type="ECO:0000256" key="1">
    <source>
        <dbReference type="SAM" id="Phobius"/>
    </source>
</evidence>
<dbReference type="HOGENOM" id="CLU_1817080_0_0_1"/>
<dbReference type="InParanoid" id="A0A0C9ZVF5"/>
<name>A0A0C9ZVF5_9AGAM</name>
<evidence type="ECO:0000313" key="3">
    <source>
        <dbReference type="Proteomes" id="UP000054485"/>
    </source>
</evidence>
<dbReference type="STRING" id="930992.A0A0C9ZVF5"/>